<feature type="compositionally biased region" description="Polar residues" evidence="1">
    <location>
        <begin position="157"/>
        <end position="168"/>
    </location>
</feature>
<comment type="caution">
    <text evidence="2">The sequence shown here is derived from an EMBL/GenBank/DDBJ whole genome shotgun (WGS) entry which is preliminary data.</text>
</comment>
<keyword evidence="3" id="KW-1185">Reference proteome</keyword>
<name>A0A7C8MEK1_9PLEO</name>
<feature type="region of interest" description="Disordered" evidence="1">
    <location>
        <begin position="137"/>
        <end position="168"/>
    </location>
</feature>
<evidence type="ECO:0000313" key="3">
    <source>
        <dbReference type="Proteomes" id="UP000481861"/>
    </source>
</evidence>
<evidence type="ECO:0000313" key="2">
    <source>
        <dbReference type="EMBL" id="KAF2875779.1"/>
    </source>
</evidence>
<dbReference type="Proteomes" id="UP000481861">
    <property type="component" value="Unassembled WGS sequence"/>
</dbReference>
<evidence type="ECO:0000256" key="1">
    <source>
        <dbReference type="SAM" id="MobiDB-lite"/>
    </source>
</evidence>
<organism evidence="2 3">
    <name type="scientific">Massariosphaeria phaeospora</name>
    <dbReference type="NCBI Taxonomy" id="100035"/>
    <lineage>
        <taxon>Eukaryota</taxon>
        <taxon>Fungi</taxon>
        <taxon>Dikarya</taxon>
        <taxon>Ascomycota</taxon>
        <taxon>Pezizomycotina</taxon>
        <taxon>Dothideomycetes</taxon>
        <taxon>Pleosporomycetidae</taxon>
        <taxon>Pleosporales</taxon>
        <taxon>Pleosporales incertae sedis</taxon>
        <taxon>Massariosphaeria</taxon>
    </lineage>
</organism>
<protein>
    <submittedName>
        <fullName evidence="2">Uncharacterized protein</fullName>
    </submittedName>
</protein>
<sequence length="210" mass="23127">MKGGRPREVREMLEEARRRCFGKSDWPALFFGGCAVPSLANKLYGHGDQRVGALNDWHAGKNRRSPHGWMVITVDHRTRRRSFPQASCSLHIMVGRVYLGGWGITTTLAMSHGQIQEAHGRGVVEASAVTPLLSNRRSTSHYAGDSGKETEVPGSHLCTTSTEPLSSVKPSVSVHGSLGWEGCILWLRNRDALFAGWIRLSIGERTGVRK</sequence>
<accession>A0A7C8MEK1</accession>
<reference evidence="2 3" key="1">
    <citation type="submission" date="2020-01" db="EMBL/GenBank/DDBJ databases">
        <authorList>
            <consortium name="DOE Joint Genome Institute"/>
            <person name="Haridas S."/>
            <person name="Albert R."/>
            <person name="Binder M."/>
            <person name="Bloem J."/>
            <person name="Labutti K."/>
            <person name="Salamov A."/>
            <person name="Andreopoulos B."/>
            <person name="Baker S.E."/>
            <person name="Barry K."/>
            <person name="Bills G."/>
            <person name="Bluhm B.H."/>
            <person name="Cannon C."/>
            <person name="Castanera R."/>
            <person name="Culley D.E."/>
            <person name="Daum C."/>
            <person name="Ezra D."/>
            <person name="Gonzalez J.B."/>
            <person name="Henrissat B."/>
            <person name="Kuo A."/>
            <person name="Liang C."/>
            <person name="Lipzen A."/>
            <person name="Lutzoni F."/>
            <person name="Magnuson J."/>
            <person name="Mondo S."/>
            <person name="Nolan M."/>
            <person name="Ohm R."/>
            <person name="Pangilinan J."/>
            <person name="Park H.-J.H."/>
            <person name="Ramirez L."/>
            <person name="Alfaro M."/>
            <person name="Sun H."/>
            <person name="Tritt A."/>
            <person name="Yoshinaga Y."/>
            <person name="Zwiers L.-H.L."/>
            <person name="Turgeon B.G."/>
            <person name="Goodwin S.B."/>
            <person name="Spatafora J.W."/>
            <person name="Crous P.W."/>
            <person name="Grigoriev I.V."/>
        </authorList>
    </citation>
    <scope>NUCLEOTIDE SEQUENCE [LARGE SCALE GENOMIC DNA]</scope>
    <source>
        <strain evidence="2 3">CBS 611.86</strain>
    </source>
</reference>
<dbReference type="AlphaFoldDB" id="A0A7C8MEK1"/>
<dbReference type="EMBL" id="JAADJZ010000004">
    <property type="protein sequence ID" value="KAF2875779.1"/>
    <property type="molecule type" value="Genomic_DNA"/>
</dbReference>
<gene>
    <name evidence="2" type="ORF">BDV95DRAFT_281499</name>
</gene>
<proteinExistence type="predicted"/>